<evidence type="ECO:0000313" key="1">
    <source>
        <dbReference type="EMBL" id="VAX36407.1"/>
    </source>
</evidence>
<organism evidence="1">
    <name type="scientific">hydrothermal vent metagenome</name>
    <dbReference type="NCBI Taxonomy" id="652676"/>
    <lineage>
        <taxon>unclassified sequences</taxon>
        <taxon>metagenomes</taxon>
        <taxon>ecological metagenomes</taxon>
    </lineage>
</organism>
<reference evidence="1" key="1">
    <citation type="submission" date="2018-06" db="EMBL/GenBank/DDBJ databases">
        <authorList>
            <person name="Zhirakovskaya E."/>
        </authorList>
    </citation>
    <scope>NUCLEOTIDE SEQUENCE</scope>
</reference>
<sequence>MNFVNTYLALDREIVSESIPLSVEKGLNLMKLYQPSGWRLVVELSDSRMEMIKYNFIHRKSKKDQQGESQTLLSTVKKILILAPNDEVIWSKKGTDLNIPKSKPEINNSNAVENNQSDMPASLKSLQTVAQCRYENNQKQMNFNNCENLRVQLKKTEKTVKLNEVKCKEKESLDTNTTAEIKDIPGPCKYSKDLDLRFIGNEMKKCILESCGQPTVISNIQNYQSCVVKVQEQVQKIMEKFTLSMQKSQLLINACEAPKQQVLSLQNSLTSLKCSQYSEKPELKNCE</sequence>
<protein>
    <submittedName>
        <fullName evidence="1">Uncharacterized protein</fullName>
    </submittedName>
</protein>
<gene>
    <name evidence="1" type="ORF">MNBD_UNCLBAC01-218</name>
</gene>
<dbReference type="AlphaFoldDB" id="A0A3B1E2Y1"/>
<accession>A0A3B1E2Y1</accession>
<dbReference type="EMBL" id="UOGJ01000095">
    <property type="protein sequence ID" value="VAX36407.1"/>
    <property type="molecule type" value="Genomic_DNA"/>
</dbReference>
<proteinExistence type="predicted"/>
<name>A0A3B1E2Y1_9ZZZZ</name>